<comment type="caution">
    <text evidence="1">The sequence shown here is derived from an EMBL/GenBank/DDBJ whole genome shotgun (WGS) entry which is preliminary data.</text>
</comment>
<sequence length="215" mass="22815">MADLQGLCDTLQSLADSGASAKVSYYYVGDDGVALRNGAILVDHGVRAHIDHGASDAAASIAAIATLKLVKVASLQMSEVRPAPHMASVDLAQLIAEFNAHIRRAAVPAPAPAPVPAPRPAEPAPGSTAQFVAILAAPSIELRSEALKLLEPLFGVGAARKVDDFARLHPPAERPQEFLLQCQQHVSVMLGASKAEALFRPLYDRLESERLHRRS</sequence>
<name>A0ABW2YC05_9GAMM</name>
<evidence type="ECO:0000313" key="2">
    <source>
        <dbReference type="Proteomes" id="UP001597110"/>
    </source>
</evidence>
<accession>A0ABW2YC05</accession>
<evidence type="ECO:0000313" key="1">
    <source>
        <dbReference type="EMBL" id="MFD0725461.1"/>
    </source>
</evidence>
<gene>
    <name evidence="1" type="ORF">ACFQ0E_07590</name>
</gene>
<keyword evidence="2" id="KW-1185">Reference proteome</keyword>
<proteinExistence type="predicted"/>
<dbReference type="EMBL" id="JBHTIF010000001">
    <property type="protein sequence ID" value="MFD0725461.1"/>
    <property type="molecule type" value="Genomic_DNA"/>
</dbReference>
<reference evidence="2" key="1">
    <citation type="journal article" date="2019" name="Int. J. Syst. Evol. Microbiol.">
        <title>The Global Catalogue of Microorganisms (GCM) 10K type strain sequencing project: providing services to taxonomists for standard genome sequencing and annotation.</title>
        <authorList>
            <consortium name="The Broad Institute Genomics Platform"/>
            <consortium name="The Broad Institute Genome Sequencing Center for Infectious Disease"/>
            <person name="Wu L."/>
            <person name="Ma J."/>
        </authorList>
    </citation>
    <scope>NUCLEOTIDE SEQUENCE [LARGE SCALE GENOMIC DNA]</scope>
    <source>
        <strain evidence="2">CCUG 55585</strain>
    </source>
</reference>
<organism evidence="1 2">
    <name type="scientific">Lysobacter brunescens</name>
    <dbReference type="NCBI Taxonomy" id="262323"/>
    <lineage>
        <taxon>Bacteria</taxon>
        <taxon>Pseudomonadati</taxon>
        <taxon>Pseudomonadota</taxon>
        <taxon>Gammaproteobacteria</taxon>
        <taxon>Lysobacterales</taxon>
        <taxon>Lysobacteraceae</taxon>
        <taxon>Lysobacter</taxon>
    </lineage>
</organism>
<protein>
    <submittedName>
        <fullName evidence="1">Uncharacterized protein</fullName>
    </submittedName>
</protein>
<dbReference type="RefSeq" id="WP_386823081.1">
    <property type="nucleotide sequence ID" value="NZ_JBHTIF010000001.1"/>
</dbReference>
<dbReference type="Proteomes" id="UP001597110">
    <property type="component" value="Unassembled WGS sequence"/>
</dbReference>